<sequence>MSPSLSSMASLLYTAVFDGSANFTSSSPSDSDSEPASDSVSGSDSDGSISRSSGNVSNNLEVGFFIAIYSP</sequence>
<gene>
    <name evidence="2" type="ORF">HanXRQr2_Chr08g0337351</name>
</gene>
<evidence type="ECO:0000313" key="2">
    <source>
        <dbReference type="EMBL" id="KAF5795242.1"/>
    </source>
</evidence>
<dbReference type="AlphaFoldDB" id="A0A9K3IEH5"/>
<proteinExistence type="predicted"/>
<reference evidence="2" key="1">
    <citation type="journal article" date="2017" name="Nature">
        <title>The sunflower genome provides insights into oil metabolism, flowering and Asterid evolution.</title>
        <authorList>
            <person name="Badouin H."/>
            <person name="Gouzy J."/>
            <person name="Grassa C.J."/>
            <person name="Murat F."/>
            <person name="Staton S.E."/>
            <person name="Cottret L."/>
            <person name="Lelandais-Briere C."/>
            <person name="Owens G.L."/>
            <person name="Carrere S."/>
            <person name="Mayjonade B."/>
            <person name="Legrand L."/>
            <person name="Gill N."/>
            <person name="Kane N.C."/>
            <person name="Bowers J.E."/>
            <person name="Hubner S."/>
            <person name="Bellec A."/>
            <person name="Berard A."/>
            <person name="Berges H."/>
            <person name="Blanchet N."/>
            <person name="Boniface M.C."/>
            <person name="Brunel D."/>
            <person name="Catrice O."/>
            <person name="Chaidir N."/>
            <person name="Claudel C."/>
            <person name="Donnadieu C."/>
            <person name="Faraut T."/>
            <person name="Fievet G."/>
            <person name="Helmstetter N."/>
            <person name="King M."/>
            <person name="Knapp S.J."/>
            <person name="Lai Z."/>
            <person name="Le Paslier M.C."/>
            <person name="Lippi Y."/>
            <person name="Lorenzon L."/>
            <person name="Mandel J.R."/>
            <person name="Marage G."/>
            <person name="Marchand G."/>
            <person name="Marquand E."/>
            <person name="Bret-Mestries E."/>
            <person name="Morien E."/>
            <person name="Nambeesan S."/>
            <person name="Nguyen T."/>
            <person name="Pegot-Espagnet P."/>
            <person name="Pouilly N."/>
            <person name="Raftis F."/>
            <person name="Sallet E."/>
            <person name="Schiex T."/>
            <person name="Thomas J."/>
            <person name="Vandecasteele C."/>
            <person name="Vares D."/>
            <person name="Vear F."/>
            <person name="Vautrin S."/>
            <person name="Crespi M."/>
            <person name="Mangin B."/>
            <person name="Burke J.M."/>
            <person name="Salse J."/>
            <person name="Munos S."/>
            <person name="Vincourt P."/>
            <person name="Rieseberg L.H."/>
            <person name="Langlade N.B."/>
        </authorList>
    </citation>
    <scope>NUCLEOTIDE SEQUENCE</scope>
    <source>
        <tissue evidence="2">Leaves</tissue>
    </source>
</reference>
<dbReference type="Gramene" id="mRNA:HanXRQr2_Chr08g0337351">
    <property type="protein sequence ID" value="mRNA:HanXRQr2_Chr08g0337351"/>
    <property type="gene ID" value="HanXRQr2_Chr08g0337351"/>
</dbReference>
<evidence type="ECO:0000256" key="1">
    <source>
        <dbReference type="SAM" id="MobiDB-lite"/>
    </source>
</evidence>
<accession>A0A9K3IEH5</accession>
<evidence type="ECO:0000313" key="3">
    <source>
        <dbReference type="Proteomes" id="UP000215914"/>
    </source>
</evidence>
<organism evidence="2 3">
    <name type="scientific">Helianthus annuus</name>
    <name type="common">Common sunflower</name>
    <dbReference type="NCBI Taxonomy" id="4232"/>
    <lineage>
        <taxon>Eukaryota</taxon>
        <taxon>Viridiplantae</taxon>
        <taxon>Streptophyta</taxon>
        <taxon>Embryophyta</taxon>
        <taxon>Tracheophyta</taxon>
        <taxon>Spermatophyta</taxon>
        <taxon>Magnoliopsida</taxon>
        <taxon>eudicotyledons</taxon>
        <taxon>Gunneridae</taxon>
        <taxon>Pentapetalae</taxon>
        <taxon>asterids</taxon>
        <taxon>campanulids</taxon>
        <taxon>Asterales</taxon>
        <taxon>Asteraceae</taxon>
        <taxon>Asteroideae</taxon>
        <taxon>Heliantheae alliance</taxon>
        <taxon>Heliantheae</taxon>
        <taxon>Helianthus</taxon>
    </lineage>
</organism>
<feature type="compositionally biased region" description="Low complexity" evidence="1">
    <location>
        <begin position="25"/>
        <end position="56"/>
    </location>
</feature>
<keyword evidence="3" id="KW-1185">Reference proteome</keyword>
<comment type="caution">
    <text evidence="2">The sequence shown here is derived from an EMBL/GenBank/DDBJ whole genome shotgun (WGS) entry which is preliminary data.</text>
</comment>
<dbReference type="EMBL" id="MNCJ02000323">
    <property type="protein sequence ID" value="KAF5795242.1"/>
    <property type="molecule type" value="Genomic_DNA"/>
</dbReference>
<name>A0A9K3IEH5_HELAN</name>
<reference evidence="2" key="2">
    <citation type="submission" date="2020-06" db="EMBL/GenBank/DDBJ databases">
        <title>Helianthus annuus Genome sequencing and assembly Release 2.</title>
        <authorList>
            <person name="Gouzy J."/>
            <person name="Langlade N."/>
            <person name="Munos S."/>
        </authorList>
    </citation>
    <scope>NUCLEOTIDE SEQUENCE</scope>
    <source>
        <tissue evidence="2">Leaves</tissue>
    </source>
</reference>
<protein>
    <submittedName>
        <fullName evidence="2">Uncharacterized protein</fullName>
    </submittedName>
</protein>
<feature type="region of interest" description="Disordered" evidence="1">
    <location>
        <begin position="22"/>
        <end position="56"/>
    </location>
</feature>
<dbReference type="Proteomes" id="UP000215914">
    <property type="component" value="Unassembled WGS sequence"/>
</dbReference>